<dbReference type="AlphaFoldDB" id="A0AAD7RLG5"/>
<dbReference type="InterPro" id="IPR008042">
    <property type="entry name" value="Retrotrans_Pao"/>
</dbReference>
<dbReference type="PANTHER" id="PTHR47331:SF5">
    <property type="entry name" value="RIBONUCLEASE H"/>
    <property type="match status" value="1"/>
</dbReference>
<name>A0AAD7RLG5_9TELE</name>
<gene>
    <name evidence="1" type="ORF">AAFF_G00177160</name>
</gene>
<sequence>MQPLLRHIAIQKHVIDHSQPAKKLVDKLKHLLAEGGFDLYQWASNIPGIISHLPAESRSGSSELLFTQDGMDPQERTVGLRWQCLSDTHNYKHGQMEKTEPTMHSIYWILASQYDPLGFISPFTTRAKAIVQKLWDKKRVG</sequence>
<evidence type="ECO:0000313" key="1">
    <source>
        <dbReference type="EMBL" id="KAJ8386122.1"/>
    </source>
</evidence>
<proteinExistence type="predicted"/>
<accession>A0AAD7RLG5</accession>
<dbReference type="EMBL" id="JAINUG010000235">
    <property type="protein sequence ID" value="KAJ8386122.1"/>
    <property type="molecule type" value="Genomic_DNA"/>
</dbReference>
<evidence type="ECO:0000313" key="2">
    <source>
        <dbReference type="Proteomes" id="UP001221898"/>
    </source>
</evidence>
<keyword evidence="2" id="KW-1185">Reference proteome</keyword>
<reference evidence="1" key="1">
    <citation type="journal article" date="2023" name="Science">
        <title>Genome structures resolve the early diversification of teleost fishes.</title>
        <authorList>
            <person name="Parey E."/>
            <person name="Louis A."/>
            <person name="Montfort J."/>
            <person name="Bouchez O."/>
            <person name="Roques C."/>
            <person name="Iampietro C."/>
            <person name="Lluch J."/>
            <person name="Castinel A."/>
            <person name="Donnadieu C."/>
            <person name="Desvignes T."/>
            <person name="Floi Bucao C."/>
            <person name="Jouanno E."/>
            <person name="Wen M."/>
            <person name="Mejri S."/>
            <person name="Dirks R."/>
            <person name="Jansen H."/>
            <person name="Henkel C."/>
            <person name="Chen W.J."/>
            <person name="Zahm M."/>
            <person name="Cabau C."/>
            <person name="Klopp C."/>
            <person name="Thompson A.W."/>
            <person name="Robinson-Rechavi M."/>
            <person name="Braasch I."/>
            <person name="Lecointre G."/>
            <person name="Bobe J."/>
            <person name="Postlethwait J.H."/>
            <person name="Berthelot C."/>
            <person name="Roest Crollius H."/>
            <person name="Guiguen Y."/>
        </authorList>
    </citation>
    <scope>NUCLEOTIDE SEQUENCE</scope>
    <source>
        <strain evidence="1">NC1722</strain>
    </source>
</reference>
<comment type="caution">
    <text evidence="1">The sequence shown here is derived from an EMBL/GenBank/DDBJ whole genome shotgun (WGS) entry which is preliminary data.</text>
</comment>
<dbReference type="PANTHER" id="PTHR47331">
    <property type="entry name" value="PHD-TYPE DOMAIN-CONTAINING PROTEIN"/>
    <property type="match status" value="1"/>
</dbReference>
<protein>
    <submittedName>
        <fullName evidence="1">Uncharacterized protein</fullName>
    </submittedName>
</protein>
<dbReference type="Pfam" id="PF05380">
    <property type="entry name" value="Peptidase_A17"/>
    <property type="match status" value="1"/>
</dbReference>
<organism evidence="1 2">
    <name type="scientific">Aldrovandia affinis</name>
    <dbReference type="NCBI Taxonomy" id="143900"/>
    <lineage>
        <taxon>Eukaryota</taxon>
        <taxon>Metazoa</taxon>
        <taxon>Chordata</taxon>
        <taxon>Craniata</taxon>
        <taxon>Vertebrata</taxon>
        <taxon>Euteleostomi</taxon>
        <taxon>Actinopterygii</taxon>
        <taxon>Neopterygii</taxon>
        <taxon>Teleostei</taxon>
        <taxon>Notacanthiformes</taxon>
        <taxon>Halosauridae</taxon>
        <taxon>Aldrovandia</taxon>
    </lineage>
</organism>
<dbReference type="Proteomes" id="UP001221898">
    <property type="component" value="Unassembled WGS sequence"/>
</dbReference>